<reference evidence="1" key="1">
    <citation type="submission" date="2012-08" db="EMBL/GenBank/DDBJ databases">
        <title>Comparative genomics of metastatic and non-metastatic Leishmania guyanensis provides insights into polygenic factors involved in Leishmania RNA virus infection.</title>
        <authorList>
            <person name="Smith D."/>
            <person name="Hertz-Fowler C."/>
            <person name="Martin R."/>
            <person name="Dickens N."/>
            <person name="Fasel N."/>
            <person name="Falquet L."/>
            <person name="Beverley S."/>
            <person name="Zangger H."/>
            <person name="Calderon-Copete S."/>
            <person name="Mottram J."/>
            <person name="Xenarios I."/>
        </authorList>
    </citation>
    <scope>NUCLEOTIDE SEQUENCE</scope>
    <source>
        <strain evidence="1">MHOM/BR/75/M4147/SSU:IR2SAT-LUC</strain>
    </source>
</reference>
<gene>
    <name evidence="1" type="primary">LgM4147LRVhigh.22.01031.00300</name>
    <name evidence="1" type="ORF">BN36_2231100</name>
</gene>
<accession>A0A1E1IWE6</accession>
<dbReference type="EMBL" id="CALQ01000884">
    <property type="protein sequence ID" value="CCM15602.1"/>
    <property type="molecule type" value="Genomic_DNA"/>
</dbReference>
<sequence>MCHCAALFPSTSPFPLLSSLIRGWGDDKQKKESGVMEWAVRSDVARALPLSRSASSAFAKTLEKLPTTKKKVKKGADREPRALLQMILLLLLSP</sequence>
<name>A0A1E1IWE6_LEIGU</name>
<evidence type="ECO:0000313" key="1">
    <source>
        <dbReference type="EMBL" id="CCM15602.1"/>
    </source>
</evidence>
<dbReference type="AlphaFoldDB" id="A0A1E1IWE6"/>
<proteinExistence type="predicted"/>
<organism evidence="1">
    <name type="scientific">Leishmania guyanensis</name>
    <dbReference type="NCBI Taxonomy" id="5670"/>
    <lineage>
        <taxon>Eukaryota</taxon>
        <taxon>Discoba</taxon>
        <taxon>Euglenozoa</taxon>
        <taxon>Kinetoplastea</taxon>
        <taxon>Metakinetoplastina</taxon>
        <taxon>Trypanosomatida</taxon>
        <taxon>Trypanosomatidae</taxon>
        <taxon>Leishmaniinae</taxon>
        <taxon>Leishmania</taxon>
        <taxon>Leishmania guyanensis species complex</taxon>
    </lineage>
</organism>
<protein>
    <submittedName>
        <fullName evidence="1">Uncharacterized protein</fullName>
    </submittedName>
</protein>